<proteinExistence type="predicted"/>
<gene>
    <name evidence="1" type="ORF">GCM10010422_39200</name>
</gene>
<dbReference type="Pfam" id="PF09947">
    <property type="entry name" value="DUF2180"/>
    <property type="match status" value="1"/>
</dbReference>
<reference evidence="1 2" key="1">
    <citation type="journal article" date="2019" name="Int. J. Syst. Evol. Microbiol.">
        <title>The Global Catalogue of Microorganisms (GCM) 10K type strain sequencing project: providing services to taxonomists for standard genome sequencing and annotation.</title>
        <authorList>
            <consortium name="The Broad Institute Genomics Platform"/>
            <consortium name="The Broad Institute Genome Sequencing Center for Infectious Disease"/>
            <person name="Wu L."/>
            <person name="Ma J."/>
        </authorList>
    </citation>
    <scope>NUCLEOTIDE SEQUENCE [LARGE SCALE GENOMIC DNA]</scope>
    <source>
        <strain evidence="1 2">JCM 6923</strain>
    </source>
</reference>
<evidence type="ECO:0000313" key="1">
    <source>
        <dbReference type="EMBL" id="GAA2489111.1"/>
    </source>
</evidence>
<dbReference type="InterPro" id="IPR017211">
    <property type="entry name" value="UCP037465_Znf"/>
</dbReference>
<dbReference type="Proteomes" id="UP001501721">
    <property type="component" value="Unassembled WGS sequence"/>
</dbReference>
<sequence length="68" mass="7035">MNCFDCQGLDIATAAVAVCRICGAGVCHRHAHAQPQVLHQLAGTGLATRPRAARRMLCDTCTAAESGG</sequence>
<keyword evidence="2" id="KW-1185">Reference proteome</keyword>
<dbReference type="RefSeq" id="WP_085567987.1">
    <property type="nucleotide sequence ID" value="NZ_BAAATL010000016.1"/>
</dbReference>
<dbReference type="EMBL" id="BAAATL010000016">
    <property type="protein sequence ID" value="GAA2489111.1"/>
    <property type="molecule type" value="Genomic_DNA"/>
</dbReference>
<protein>
    <recommendedName>
        <fullName evidence="3">DUF2180 family protein</fullName>
    </recommendedName>
</protein>
<comment type="caution">
    <text evidence="1">The sequence shown here is derived from an EMBL/GenBank/DDBJ whole genome shotgun (WGS) entry which is preliminary data.</text>
</comment>
<accession>A0ABN3LU52</accession>
<evidence type="ECO:0000313" key="2">
    <source>
        <dbReference type="Proteomes" id="UP001501721"/>
    </source>
</evidence>
<name>A0ABN3LU52_9ACTN</name>
<organism evidence="1 2">
    <name type="scientific">Streptomyces graminearus</name>
    <dbReference type="NCBI Taxonomy" id="284030"/>
    <lineage>
        <taxon>Bacteria</taxon>
        <taxon>Bacillati</taxon>
        <taxon>Actinomycetota</taxon>
        <taxon>Actinomycetes</taxon>
        <taxon>Kitasatosporales</taxon>
        <taxon>Streptomycetaceae</taxon>
        <taxon>Streptomyces</taxon>
    </lineage>
</organism>
<evidence type="ECO:0008006" key="3">
    <source>
        <dbReference type="Google" id="ProtNLM"/>
    </source>
</evidence>